<proteinExistence type="predicted"/>
<keyword evidence="3 6" id="KW-0812">Transmembrane</keyword>
<dbReference type="InterPro" id="IPR037185">
    <property type="entry name" value="EmrE-like"/>
</dbReference>
<evidence type="ECO:0000256" key="4">
    <source>
        <dbReference type="ARBA" id="ARBA00022989"/>
    </source>
</evidence>
<gene>
    <name evidence="8" type="ordered locus">HRM2_12060</name>
</gene>
<dbReference type="Pfam" id="PF00892">
    <property type="entry name" value="EamA"/>
    <property type="match status" value="2"/>
</dbReference>
<feature type="transmembrane region" description="Helical" evidence="6">
    <location>
        <begin position="84"/>
        <end position="104"/>
    </location>
</feature>
<keyword evidence="4 6" id="KW-1133">Transmembrane helix</keyword>
<dbReference type="PANTHER" id="PTHR32322">
    <property type="entry name" value="INNER MEMBRANE TRANSPORTER"/>
    <property type="match status" value="1"/>
</dbReference>
<evidence type="ECO:0000259" key="7">
    <source>
        <dbReference type="Pfam" id="PF00892"/>
    </source>
</evidence>
<dbReference type="PANTHER" id="PTHR32322:SF18">
    <property type="entry name" value="S-ADENOSYLMETHIONINE_S-ADENOSYLHOMOCYSTEINE TRANSPORTER"/>
    <property type="match status" value="1"/>
</dbReference>
<feature type="transmembrane region" description="Helical" evidence="6">
    <location>
        <begin position="110"/>
        <end position="131"/>
    </location>
</feature>
<dbReference type="Proteomes" id="UP000000442">
    <property type="component" value="Chromosome"/>
</dbReference>
<dbReference type="eggNOG" id="COG0697">
    <property type="taxonomic scope" value="Bacteria"/>
</dbReference>
<dbReference type="SUPFAM" id="SSF103481">
    <property type="entry name" value="Multidrug resistance efflux transporter EmrE"/>
    <property type="match status" value="2"/>
</dbReference>
<evidence type="ECO:0000313" key="9">
    <source>
        <dbReference type="Proteomes" id="UP000000442"/>
    </source>
</evidence>
<dbReference type="STRING" id="177437.HRM2_12060"/>
<keyword evidence="9" id="KW-1185">Reference proteome</keyword>
<dbReference type="KEGG" id="dat:HRM2_12060"/>
<dbReference type="InterPro" id="IPR050638">
    <property type="entry name" value="AA-Vitamin_Transporters"/>
</dbReference>
<feature type="transmembrane region" description="Helical" evidence="6">
    <location>
        <begin position="225"/>
        <end position="248"/>
    </location>
</feature>
<sequence length="300" mass="33229">MPLFAILRCFIKRLKGKFLKNWKPYLAGVLVVLIWSGWITISRYGVHTRLTPADITLLRYCTAFSVVLPFAVRYPWRKFTLYQYLVVGLGVGFPYTMVSFYGLIEIRAAHAGVLVNGMLPVFGAIAALLYFKQRVSAVCYGAIALIFAANIVMIGGNFFSSEHLLGIVLLLCAAVIYTFHMVGVRLWGFTWKDVFVVVPVVNVALFLPLWFFFPSTGFKVPVPEMVLQATYQGLVVNIVALSCVAYAIRHLGTITVSLFMSFVPVITAIFAWLLLGENLTGQEITGIVGCTGGLLIYSRG</sequence>
<name>C0QM12_DESAH</name>
<dbReference type="InterPro" id="IPR000620">
    <property type="entry name" value="EamA_dom"/>
</dbReference>
<feature type="domain" description="EamA" evidence="7">
    <location>
        <begin position="24"/>
        <end position="153"/>
    </location>
</feature>
<evidence type="ECO:0000256" key="3">
    <source>
        <dbReference type="ARBA" id="ARBA00022692"/>
    </source>
</evidence>
<protein>
    <submittedName>
        <fullName evidence="8">Permease of the drug/metabolite transporter (DMT) superfamily</fullName>
    </submittedName>
</protein>
<comment type="subcellular location">
    <subcellularLocation>
        <location evidence="1">Cell membrane</location>
        <topology evidence="1">Multi-pass membrane protein</topology>
    </subcellularLocation>
</comment>
<feature type="transmembrane region" description="Helical" evidence="6">
    <location>
        <begin position="21"/>
        <end position="41"/>
    </location>
</feature>
<feature type="domain" description="EamA" evidence="7">
    <location>
        <begin position="165"/>
        <end position="298"/>
    </location>
</feature>
<dbReference type="HOGENOM" id="CLU_033863_3_0_7"/>
<feature type="transmembrane region" description="Helical" evidence="6">
    <location>
        <begin position="194"/>
        <end position="213"/>
    </location>
</feature>
<evidence type="ECO:0000313" key="8">
    <source>
        <dbReference type="EMBL" id="ACN14318.1"/>
    </source>
</evidence>
<dbReference type="GO" id="GO:0005886">
    <property type="term" value="C:plasma membrane"/>
    <property type="evidence" value="ECO:0007669"/>
    <property type="project" value="UniProtKB-SubCell"/>
</dbReference>
<feature type="transmembrane region" description="Helical" evidence="6">
    <location>
        <begin position="165"/>
        <end position="187"/>
    </location>
</feature>
<feature type="transmembrane region" description="Helical" evidence="6">
    <location>
        <begin position="255"/>
        <end position="275"/>
    </location>
</feature>
<feature type="transmembrane region" description="Helical" evidence="6">
    <location>
        <begin position="53"/>
        <end position="72"/>
    </location>
</feature>
<organism evidence="8 9">
    <name type="scientific">Desulforapulum autotrophicum (strain ATCC 43914 / DSM 3382 / VKM B-1955 / HRM2)</name>
    <name type="common">Desulfobacterium autotrophicum</name>
    <dbReference type="NCBI Taxonomy" id="177437"/>
    <lineage>
        <taxon>Bacteria</taxon>
        <taxon>Pseudomonadati</taxon>
        <taxon>Thermodesulfobacteriota</taxon>
        <taxon>Desulfobacteria</taxon>
        <taxon>Desulfobacterales</taxon>
        <taxon>Desulfobacteraceae</taxon>
        <taxon>Desulforapulum</taxon>
    </lineage>
</organism>
<keyword evidence="2" id="KW-1003">Cell membrane</keyword>
<evidence type="ECO:0000256" key="5">
    <source>
        <dbReference type="ARBA" id="ARBA00023136"/>
    </source>
</evidence>
<evidence type="ECO:0000256" key="1">
    <source>
        <dbReference type="ARBA" id="ARBA00004651"/>
    </source>
</evidence>
<evidence type="ECO:0000256" key="2">
    <source>
        <dbReference type="ARBA" id="ARBA00022475"/>
    </source>
</evidence>
<keyword evidence="5 6" id="KW-0472">Membrane</keyword>
<accession>C0QM12</accession>
<evidence type="ECO:0000256" key="6">
    <source>
        <dbReference type="SAM" id="Phobius"/>
    </source>
</evidence>
<feature type="transmembrane region" description="Helical" evidence="6">
    <location>
        <begin position="138"/>
        <end position="159"/>
    </location>
</feature>
<dbReference type="EMBL" id="CP001087">
    <property type="protein sequence ID" value="ACN14318.1"/>
    <property type="molecule type" value="Genomic_DNA"/>
</dbReference>
<dbReference type="AlphaFoldDB" id="C0QM12"/>
<reference evidence="8 9" key="1">
    <citation type="journal article" date="2009" name="Environ. Microbiol.">
        <title>Genome sequence of Desulfobacterium autotrophicum HRM2, a marine sulfate reducer oxidizing organic carbon completely to carbon dioxide.</title>
        <authorList>
            <person name="Strittmatter A.W."/>
            <person name="Liesegang H."/>
            <person name="Rabus R."/>
            <person name="Decker I."/>
            <person name="Amann J."/>
            <person name="Andres S."/>
            <person name="Henne A."/>
            <person name="Fricke W.F."/>
            <person name="Martinez-Arias R."/>
            <person name="Bartels D."/>
            <person name="Goesmann A."/>
            <person name="Krause L."/>
            <person name="Puehler A."/>
            <person name="Klenk H.P."/>
            <person name="Richter M."/>
            <person name="Schuler M."/>
            <person name="Gloeckner F.O."/>
            <person name="Meyerdierks A."/>
            <person name="Gottschalk G."/>
            <person name="Amann R."/>
        </authorList>
    </citation>
    <scope>NUCLEOTIDE SEQUENCE [LARGE SCALE GENOMIC DNA]</scope>
    <source>
        <strain evidence="9">ATCC 43914 / DSM 3382 / HRM2</strain>
    </source>
</reference>